<accession>A0A1Y6JLM4</accession>
<dbReference type="EMBL" id="LT855380">
    <property type="protein sequence ID" value="SMS10867.1"/>
    <property type="molecule type" value="Genomic_DNA"/>
</dbReference>
<dbReference type="InterPro" id="IPR004439">
    <property type="entry name" value="Isocitrate_DH_NADP_dimer_prok"/>
</dbReference>
<evidence type="ECO:0000256" key="10">
    <source>
        <dbReference type="ARBA" id="ARBA00023002"/>
    </source>
</evidence>
<keyword evidence="7" id="KW-0479">Metal-binding</keyword>
<comment type="cofactor">
    <cofactor evidence="2">
        <name>Mg(2+)</name>
        <dbReference type="ChEBI" id="CHEBI:18420"/>
    </cofactor>
</comment>
<evidence type="ECO:0000256" key="1">
    <source>
        <dbReference type="ARBA" id="ARBA00001936"/>
    </source>
</evidence>
<dbReference type="KEGG" id="pvd:CFBP1590__3281"/>
<organism evidence="13 14">
    <name type="scientific">Pseudomonas viridiflava</name>
    <name type="common">Phytomonas viridiflava</name>
    <dbReference type="NCBI Taxonomy" id="33069"/>
    <lineage>
        <taxon>Bacteria</taxon>
        <taxon>Pseudomonadati</taxon>
        <taxon>Pseudomonadota</taxon>
        <taxon>Gammaproteobacteria</taxon>
        <taxon>Pseudomonadales</taxon>
        <taxon>Pseudomonadaceae</taxon>
        <taxon>Pseudomonas</taxon>
    </lineage>
</organism>
<keyword evidence="11" id="KW-0464">Manganese</keyword>
<dbReference type="Gene3D" id="3.40.718.10">
    <property type="entry name" value="Isopropylmalate Dehydrogenase"/>
    <property type="match status" value="1"/>
</dbReference>
<dbReference type="AlphaFoldDB" id="A0A1Y6JLM4"/>
<comment type="cofactor">
    <cofactor evidence="1">
        <name>Mn(2+)</name>
        <dbReference type="ChEBI" id="CHEBI:29035"/>
    </cofactor>
</comment>
<dbReference type="GO" id="GO:0046872">
    <property type="term" value="F:metal ion binding"/>
    <property type="evidence" value="ECO:0007669"/>
    <property type="project" value="UniProtKB-KW"/>
</dbReference>
<dbReference type="RefSeq" id="WP_029241638.1">
    <property type="nucleotide sequence ID" value="NZ_JAZEIQ010000061.1"/>
</dbReference>
<feature type="binding site" evidence="12">
    <location>
        <position position="19"/>
    </location>
    <ligand>
        <name>NADP(+)</name>
        <dbReference type="ChEBI" id="CHEBI:58349"/>
    </ligand>
</feature>
<feature type="binding site" evidence="12">
    <location>
        <position position="52"/>
    </location>
    <ligand>
        <name>NADP(+)</name>
        <dbReference type="ChEBI" id="CHEBI:58349"/>
    </ligand>
</feature>
<dbReference type="GO" id="GO:0004450">
    <property type="term" value="F:isocitrate dehydrogenase (NADP+) activity"/>
    <property type="evidence" value="ECO:0007669"/>
    <property type="project" value="UniProtKB-EC"/>
</dbReference>
<evidence type="ECO:0000313" key="14">
    <source>
        <dbReference type="Proteomes" id="UP000196842"/>
    </source>
</evidence>
<dbReference type="GO" id="GO:0006099">
    <property type="term" value="P:tricarboxylic acid cycle"/>
    <property type="evidence" value="ECO:0007669"/>
    <property type="project" value="UniProtKB-KW"/>
</dbReference>
<comment type="subunit">
    <text evidence="4">Homodimer.</text>
</comment>
<gene>
    <name evidence="13" type="ORF">CFBP1590__3281</name>
</gene>
<evidence type="ECO:0000256" key="4">
    <source>
        <dbReference type="ARBA" id="ARBA00011738"/>
    </source>
</evidence>
<keyword evidence="9 12" id="KW-0521">NADP</keyword>
<keyword evidence="10" id="KW-0560">Oxidoreductase</keyword>
<protein>
    <recommendedName>
        <fullName evidence="5">isocitrate dehydrogenase (NADP(+))</fullName>
        <ecNumber evidence="5">1.1.1.42</ecNumber>
    </recommendedName>
</protein>
<evidence type="ECO:0000256" key="3">
    <source>
        <dbReference type="ARBA" id="ARBA00007769"/>
    </source>
</evidence>
<evidence type="ECO:0000256" key="5">
    <source>
        <dbReference type="ARBA" id="ARBA00013013"/>
    </source>
</evidence>
<dbReference type="PANTHER" id="PTHR43504:SF1">
    <property type="entry name" value="ISOCITRATE DEHYDROGENASE [NADP]"/>
    <property type="match status" value="1"/>
</dbReference>
<evidence type="ECO:0000256" key="7">
    <source>
        <dbReference type="ARBA" id="ARBA00022723"/>
    </source>
</evidence>
<evidence type="ECO:0000256" key="11">
    <source>
        <dbReference type="ARBA" id="ARBA00023211"/>
    </source>
</evidence>
<name>A0A1Y6JLM4_PSEVI</name>
<keyword evidence="8" id="KW-0460">Magnesium</keyword>
<evidence type="ECO:0000256" key="12">
    <source>
        <dbReference type="PIRSR" id="PIRSR604439-2"/>
    </source>
</evidence>
<evidence type="ECO:0000256" key="6">
    <source>
        <dbReference type="ARBA" id="ARBA00022532"/>
    </source>
</evidence>
<dbReference type="EC" id="1.1.1.42" evidence="5"/>
<evidence type="ECO:0000313" key="13">
    <source>
        <dbReference type="EMBL" id="SMS10867.1"/>
    </source>
</evidence>
<sequence length="77" mass="7950">MFEVARGTAPGQEGKDQVNPGSVVLSAEIWMCGGGGIIKGTNGAISAKTVTYDFEQLMEGATLLSSSAFGDALIEHM</sequence>
<dbReference type="PANTHER" id="PTHR43504">
    <property type="entry name" value="ISOCITRATE DEHYDROGENASE [NADP]"/>
    <property type="match status" value="1"/>
</dbReference>
<reference evidence="13 14" key="1">
    <citation type="submission" date="2017-05" db="EMBL/GenBank/DDBJ databases">
        <authorList>
            <person name="Song R."/>
            <person name="Chenine A.L."/>
            <person name="Ruprecht R.M."/>
        </authorList>
    </citation>
    <scope>NUCLEOTIDE SEQUENCE [LARGE SCALE GENOMIC DNA]</scope>
    <source>
        <strain evidence="13 14">CFBP 1590</strain>
    </source>
</reference>
<proteinExistence type="inferred from homology"/>
<dbReference type="Proteomes" id="UP000196842">
    <property type="component" value="Chromosome I"/>
</dbReference>
<evidence type="ECO:0000256" key="2">
    <source>
        <dbReference type="ARBA" id="ARBA00001946"/>
    </source>
</evidence>
<evidence type="ECO:0000256" key="9">
    <source>
        <dbReference type="ARBA" id="ARBA00022857"/>
    </source>
</evidence>
<comment type="similarity">
    <text evidence="3">Belongs to the isocitrate and isopropylmalate dehydrogenases family.</text>
</comment>
<evidence type="ECO:0000256" key="8">
    <source>
        <dbReference type="ARBA" id="ARBA00022842"/>
    </source>
</evidence>
<dbReference type="SUPFAM" id="SSF53659">
    <property type="entry name" value="Isocitrate/Isopropylmalate dehydrogenase-like"/>
    <property type="match status" value="1"/>
</dbReference>
<keyword evidence="6" id="KW-0816">Tricarboxylic acid cycle</keyword>